<evidence type="ECO:0000256" key="3">
    <source>
        <dbReference type="ARBA" id="ARBA00022499"/>
    </source>
</evidence>
<dbReference type="EMBL" id="JXTI01000053">
    <property type="protein sequence ID" value="KWX13871.1"/>
    <property type="molecule type" value="Genomic_DNA"/>
</dbReference>
<dbReference type="Pfam" id="PF00240">
    <property type="entry name" value="ubiquitin"/>
    <property type="match status" value="1"/>
</dbReference>
<keyword evidence="3" id="KW-1017">Isopeptide bond</keyword>
<dbReference type="InterPro" id="IPR000626">
    <property type="entry name" value="Ubiquitin-like_dom"/>
</dbReference>
<dbReference type="InterPro" id="IPR038587">
    <property type="entry name" value="Ribosomal_eL40_sf"/>
</dbReference>
<dbReference type="Gene3D" id="3.10.20.90">
    <property type="entry name" value="Phosphatidylinositol 3-kinase Catalytic Subunit, Chain A, domain 1"/>
    <property type="match status" value="1"/>
</dbReference>
<comment type="similarity">
    <text evidence="2">In the N-terminal section; belongs to the ubiquitin family.</text>
</comment>
<dbReference type="GO" id="GO:1990904">
    <property type="term" value="C:ribonucleoprotein complex"/>
    <property type="evidence" value="ECO:0007669"/>
    <property type="project" value="UniProtKB-KW"/>
</dbReference>
<evidence type="ECO:0000256" key="4">
    <source>
        <dbReference type="ARBA" id="ARBA00022980"/>
    </source>
</evidence>
<dbReference type="VEuPathDB" id="GiardiaDB:QR46_2153"/>
<evidence type="ECO:0000259" key="8">
    <source>
        <dbReference type="PROSITE" id="PS50053"/>
    </source>
</evidence>
<dbReference type="GO" id="GO:0005840">
    <property type="term" value="C:ribosome"/>
    <property type="evidence" value="ECO:0007669"/>
    <property type="project" value="UniProtKB-KW"/>
</dbReference>
<dbReference type="SUPFAM" id="SSF54236">
    <property type="entry name" value="Ubiquitin-like"/>
    <property type="match status" value="1"/>
</dbReference>
<protein>
    <recommendedName>
        <fullName evidence="7">50S ribosomal protein L40e</fullName>
    </recommendedName>
</protein>
<accession>A0A132NUW8</accession>
<evidence type="ECO:0000256" key="1">
    <source>
        <dbReference type="ARBA" id="ARBA00002241"/>
    </source>
</evidence>
<dbReference type="SMART" id="SM01377">
    <property type="entry name" value="Ribosomal_L40e"/>
    <property type="match status" value="1"/>
</dbReference>
<organism evidence="9 10">
    <name type="scientific">Giardia duodenalis assemblage B</name>
    <dbReference type="NCBI Taxonomy" id="1394984"/>
    <lineage>
        <taxon>Eukaryota</taxon>
        <taxon>Metamonada</taxon>
        <taxon>Diplomonadida</taxon>
        <taxon>Hexamitidae</taxon>
        <taxon>Giardiinae</taxon>
        <taxon>Giardia</taxon>
    </lineage>
</organism>
<sequence>MRLYIGGSVFVELPEALLDVLTCAQIRDKSLALPYLFRHCTLSSLSHRSLDTYVPRLYPKGRLINNFKLNSVLKERLSAMQLIVRSLGRTVALTASPTDSLTSIRRRLLSVCSEHAIDGQRFVFAGRTLDETKTLEDCSIRDASVLDLVPRLLGGVMEPTLINLAREYNQNMLVCRHCYARNPLRATHCRRCRGTNLRKKKLSKYA</sequence>
<name>A0A132NUW8_GIAIN</name>
<evidence type="ECO:0000256" key="2">
    <source>
        <dbReference type="ARBA" id="ARBA00008373"/>
    </source>
</evidence>
<dbReference type="SUPFAM" id="SSF57829">
    <property type="entry name" value="Zn-binding ribosomal proteins"/>
    <property type="match status" value="1"/>
</dbReference>
<reference evidence="9 10" key="1">
    <citation type="journal article" date="2015" name="Mol. Biochem. Parasitol.">
        <title>Identification of polymorphic genes for use in assemblage B genotyping assays through comparative genomics of multiple assemblage B Giardia duodenalis isolates.</title>
        <authorList>
            <person name="Wielinga C."/>
            <person name="Thompson R.C."/>
            <person name="Monis P."/>
            <person name="Ryan U."/>
        </authorList>
    </citation>
    <scope>NUCLEOTIDE SEQUENCE [LARGE SCALE GENOMIC DNA]</scope>
    <source>
        <strain evidence="9 10">BAH15c1</strain>
    </source>
</reference>
<evidence type="ECO:0000313" key="9">
    <source>
        <dbReference type="EMBL" id="KWX13871.1"/>
    </source>
</evidence>
<dbReference type="PROSITE" id="PS50053">
    <property type="entry name" value="UBIQUITIN_2"/>
    <property type="match status" value="1"/>
</dbReference>
<gene>
    <name evidence="9" type="ORF">QR46_2153</name>
</gene>
<dbReference type="GO" id="GO:0006412">
    <property type="term" value="P:translation"/>
    <property type="evidence" value="ECO:0007669"/>
    <property type="project" value="InterPro"/>
</dbReference>
<dbReference type="PANTHER" id="PTHR39649">
    <property type="entry name" value="50S RIBOSOMAL PROTEIN L40E"/>
    <property type="match status" value="1"/>
</dbReference>
<dbReference type="OrthoDB" id="428577at2759"/>
<comment type="subunit">
    <text evidence="6">Part of the 60S ribosomal subunit.</text>
</comment>
<evidence type="ECO:0000313" key="10">
    <source>
        <dbReference type="Proteomes" id="UP000070089"/>
    </source>
</evidence>
<feature type="domain" description="Ubiquitin-like" evidence="8">
    <location>
        <begin position="80"/>
        <end position="155"/>
    </location>
</feature>
<dbReference type="AlphaFoldDB" id="A0A132NUW8"/>
<evidence type="ECO:0000256" key="5">
    <source>
        <dbReference type="ARBA" id="ARBA00023274"/>
    </source>
</evidence>
<dbReference type="SMART" id="SM00213">
    <property type="entry name" value="UBQ"/>
    <property type="match status" value="1"/>
</dbReference>
<keyword evidence="5" id="KW-0687">Ribonucleoprotein</keyword>
<proteinExistence type="inferred from homology"/>
<dbReference type="Pfam" id="PF01020">
    <property type="entry name" value="Ribosomal_L40e"/>
    <property type="match status" value="1"/>
</dbReference>
<comment type="function">
    <text evidence="1">Component of the 60S subunit of the ribosome.</text>
</comment>
<dbReference type="InterPro" id="IPR029071">
    <property type="entry name" value="Ubiquitin-like_domsf"/>
</dbReference>
<dbReference type="GO" id="GO:0003735">
    <property type="term" value="F:structural constituent of ribosome"/>
    <property type="evidence" value="ECO:0007669"/>
    <property type="project" value="InterPro"/>
</dbReference>
<dbReference type="InterPro" id="IPR001975">
    <property type="entry name" value="Ribosomal_eL40_dom"/>
</dbReference>
<dbReference type="InterPro" id="IPR023657">
    <property type="entry name" value="Ribosomal_eL40_arc"/>
</dbReference>
<dbReference type="Gene3D" id="4.10.1060.50">
    <property type="match status" value="1"/>
</dbReference>
<evidence type="ECO:0000256" key="6">
    <source>
        <dbReference type="ARBA" id="ARBA00035124"/>
    </source>
</evidence>
<dbReference type="Proteomes" id="UP000070089">
    <property type="component" value="Unassembled WGS sequence"/>
</dbReference>
<comment type="caution">
    <text evidence="9">The sequence shown here is derived from an EMBL/GenBank/DDBJ whole genome shotgun (WGS) entry which is preliminary data.</text>
</comment>
<keyword evidence="4 9" id="KW-0689">Ribosomal protein</keyword>
<evidence type="ECO:0000256" key="7">
    <source>
        <dbReference type="ARBA" id="ARBA00035355"/>
    </source>
</evidence>
<dbReference type="PANTHER" id="PTHR39649:SF1">
    <property type="entry name" value="LARGE RIBOSOMAL SUBUNIT PROTEIN EL40"/>
    <property type="match status" value="1"/>
</dbReference>
<dbReference type="InterPro" id="IPR011332">
    <property type="entry name" value="Ribosomal_zn-bd"/>
</dbReference>